<keyword evidence="6" id="KW-1185">Reference proteome</keyword>
<sequence>MNAGQAAAADIVVAPNCMRGHASATEVAAALVAGVRRARPAASVLARPLSDGGDGTLDVLHATRGGRLHPLDVIDVLGRPAKARWLALDRHTAVVESAGLCGLGALRPHELRVLEASSASVGHAIAAAVAAGATTVLVALGGTAVTDGGAGALAALGARFLDRGGRETDPSPGRVTGAVRVDLTPARSLLSGVTVRLLADVRTPLSDNLDTFGAQKGITAQNRPAAVRALHHLTGLLTDAGDRGATKRFHTPWFGAGGGIGFGLSAVTDTTARSGAEALLDITDPDDTIGRADLVLTAEGAIDEGTWQGKLPGSIARLRRERGLPTAMVAMRADEPADHPLVTTHLIDNPRPGAALTGPALRRGLARAAAEACAARAVAET</sequence>
<reference evidence="5 6" key="1">
    <citation type="submission" date="2020-02" db="EMBL/GenBank/DDBJ databases">
        <title>Whole-genome analyses of novel actinobacteria.</title>
        <authorList>
            <person name="Sahin N."/>
            <person name="Tokatli A."/>
        </authorList>
    </citation>
    <scope>NUCLEOTIDE SEQUENCE [LARGE SCALE GENOMIC DNA]</scope>
    <source>
        <strain evidence="5 6">YC419</strain>
    </source>
</reference>
<dbReference type="RefSeq" id="WP_165342172.1">
    <property type="nucleotide sequence ID" value="NZ_JAAKZX010000096.1"/>
</dbReference>
<dbReference type="InterPro" id="IPR018193">
    <property type="entry name" value="Glyc_kinase_flavodox-like_fold"/>
</dbReference>
<comment type="caution">
    <text evidence="5">The sequence shown here is derived from an EMBL/GenBank/DDBJ whole genome shotgun (WGS) entry which is preliminary data.</text>
</comment>
<dbReference type="EMBL" id="JAAKZX010000096">
    <property type="protein sequence ID" value="NGO45618.1"/>
    <property type="molecule type" value="Genomic_DNA"/>
</dbReference>
<organism evidence="5 6">
    <name type="scientific">Streptomyces ureilyticus</name>
    <dbReference type="NCBI Taxonomy" id="1775131"/>
    <lineage>
        <taxon>Bacteria</taxon>
        <taxon>Bacillati</taxon>
        <taxon>Actinomycetota</taxon>
        <taxon>Actinomycetes</taxon>
        <taxon>Kitasatosporales</taxon>
        <taxon>Streptomycetaceae</taxon>
        <taxon>Streptomyces</taxon>
    </lineage>
</organism>
<name>A0ABX0DVF6_9ACTN</name>
<evidence type="ECO:0000256" key="3">
    <source>
        <dbReference type="ARBA" id="ARBA00022777"/>
    </source>
</evidence>
<dbReference type="GO" id="GO:0016301">
    <property type="term" value="F:kinase activity"/>
    <property type="evidence" value="ECO:0007669"/>
    <property type="project" value="UniProtKB-KW"/>
</dbReference>
<comment type="similarity">
    <text evidence="1 4">Belongs to the glycerate kinase type-1 family.</text>
</comment>
<dbReference type="PANTHER" id="PTHR21599">
    <property type="entry name" value="GLYCERATE KINASE"/>
    <property type="match status" value="1"/>
</dbReference>
<dbReference type="NCBIfam" id="TIGR00045">
    <property type="entry name" value="glycerate kinase"/>
    <property type="match status" value="1"/>
</dbReference>
<dbReference type="PIRSF" id="PIRSF006078">
    <property type="entry name" value="GlxK"/>
    <property type="match status" value="1"/>
</dbReference>
<evidence type="ECO:0000313" key="5">
    <source>
        <dbReference type="EMBL" id="NGO45618.1"/>
    </source>
</evidence>
<evidence type="ECO:0000313" key="6">
    <source>
        <dbReference type="Proteomes" id="UP001518140"/>
    </source>
</evidence>
<gene>
    <name evidence="5" type="ORF">G6048_26915</name>
</gene>
<accession>A0ABX0DVF6</accession>
<dbReference type="Proteomes" id="UP001518140">
    <property type="component" value="Unassembled WGS sequence"/>
</dbReference>
<evidence type="ECO:0000256" key="2">
    <source>
        <dbReference type="ARBA" id="ARBA00022679"/>
    </source>
</evidence>
<dbReference type="Gene3D" id="3.90.1510.10">
    <property type="entry name" value="Glycerate kinase, domain 2"/>
    <property type="match status" value="1"/>
</dbReference>
<keyword evidence="2 4" id="KW-0808">Transferase</keyword>
<dbReference type="PANTHER" id="PTHR21599:SF0">
    <property type="entry name" value="GLYCERATE KINASE"/>
    <property type="match status" value="1"/>
</dbReference>
<dbReference type="InterPro" id="IPR036129">
    <property type="entry name" value="Glycerate_kinase_sf"/>
</dbReference>
<dbReference type="Pfam" id="PF02595">
    <property type="entry name" value="Gly_kinase"/>
    <property type="match status" value="1"/>
</dbReference>
<dbReference type="InterPro" id="IPR004381">
    <property type="entry name" value="Glycerate_kinase"/>
</dbReference>
<dbReference type="InterPro" id="IPR018197">
    <property type="entry name" value="Glycerate_kinase_RE-like"/>
</dbReference>
<evidence type="ECO:0000256" key="4">
    <source>
        <dbReference type="PIRNR" id="PIRNR006078"/>
    </source>
</evidence>
<dbReference type="Gene3D" id="3.40.50.10350">
    <property type="entry name" value="Glycerate kinase, domain 1"/>
    <property type="match status" value="1"/>
</dbReference>
<proteinExistence type="inferred from homology"/>
<evidence type="ECO:0000256" key="1">
    <source>
        <dbReference type="ARBA" id="ARBA00006284"/>
    </source>
</evidence>
<keyword evidence="3 4" id="KW-0418">Kinase</keyword>
<protein>
    <submittedName>
        <fullName evidence="5">Glycerate kinase</fullName>
    </submittedName>
</protein>
<dbReference type="SUPFAM" id="SSF110738">
    <property type="entry name" value="Glycerate kinase I"/>
    <property type="match status" value="1"/>
</dbReference>